<gene>
    <name evidence="1" type="ORF">Dia5BBH33_17690</name>
</gene>
<reference evidence="2" key="1">
    <citation type="submission" date="2019-05" db="EMBL/GenBank/DDBJ databases">
        <title>Complete genome sequencing of Dialister sp. strain 5BBH33.</title>
        <authorList>
            <person name="Sakamoto M."/>
            <person name="Murakami T."/>
            <person name="Mori H."/>
        </authorList>
    </citation>
    <scope>NUCLEOTIDE SEQUENCE [LARGE SCALE GENOMIC DNA]</scope>
    <source>
        <strain evidence="2">5BBH33</strain>
    </source>
</reference>
<dbReference type="OrthoDB" id="2404054at2"/>
<dbReference type="RefSeq" id="WP_143332827.1">
    <property type="nucleotide sequence ID" value="NZ_AP019697.1"/>
</dbReference>
<dbReference type="Proteomes" id="UP000320585">
    <property type="component" value="Chromosome"/>
</dbReference>
<keyword evidence="2" id="KW-1185">Reference proteome</keyword>
<organism evidence="1 2">
    <name type="scientific">Dialister hominis</name>
    <dbReference type="NCBI Taxonomy" id="2582419"/>
    <lineage>
        <taxon>Bacteria</taxon>
        <taxon>Bacillati</taxon>
        <taxon>Bacillota</taxon>
        <taxon>Negativicutes</taxon>
        <taxon>Veillonellales</taxon>
        <taxon>Veillonellaceae</taxon>
        <taxon>Dialister</taxon>
    </lineage>
</organism>
<proteinExistence type="predicted"/>
<evidence type="ECO:0000313" key="2">
    <source>
        <dbReference type="Proteomes" id="UP000320585"/>
    </source>
</evidence>
<dbReference type="EMBL" id="AP019697">
    <property type="protein sequence ID" value="BBK25834.1"/>
    <property type="molecule type" value="Genomic_DNA"/>
</dbReference>
<dbReference type="AlphaFoldDB" id="A0A8D4UVM0"/>
<name>A0A8D4UVM0_9FIRM</name>
<dbReference type="GeneID" id="92716983"/>
<dbReference type="KEGG" id="dho:Dia5BBH33_17690"/>
<evidence type="ECO:0000313" key="1">
    <source>
        <dbReference type="EMBL" id="BBK25834.1"/>
    </source>
</evidence>
<accession>A0A8D4UVM0</accession>
<sequence>MKTVQKELIAKRQEIEEKLQTILYEDEKLELLYCGRQYASAYALIRRKDGMYYSFRFSDHKTTPYYSSKTFDIYAPITGEVLRNIRETLDKVSWCPFTLYDYLTLRTIYYFNNLRQPFCIDNTMNIFVGNKMGLLFYRRKRIGKDNWEFETVSESFQKELRKLFATGLLHAYTCKKTRSIQVYITEAGLSMIKDTDLENNNFVKHYLQFKTDPTFSSCLQLPTQNKKYKPFRSPMDNPPEQMVE</sequence>
<protein>
    <submittedName>
        <fullName evidence="1">Uncharacterized protein</fullName>
    </submittedName>
</protein>